<sequence length="208" mass="22501">MRVGVLVSGRGSNLQALLDAQADGTLGAEVAVVLSDQPGAAALERAEAAGVPAIHVPVASKRARMREDDEQQFVSLLREHRAEWVVLAGFFRIVGTPLLEAYPDRILNIHPSLLPSFPGLHAQRQALEHGVRVTGCTVHLVDSGVDSGAILEQRTVPVGQADTEESLSSRVLAEEHLALPATVRRIAVAGFRREGRRVFWNDEGEERT</sequence>
<feature type="domain" description="Formyl transferase N-terminal" evidence="5">
    <location>
        <begin position="1"/>
        <end position="182"/>
    </location>
</feature>
<evidence type="ECO:0000256" key="2">
    <source>
        <dbReference type="ARBA" id="ARBA00022679"/>
    </source>
</evidence>
<feature type="binding site" evidence="4">
    <location>
        <position position="108"/>
    </location>
    <ligand>
        <name>(6R)-10-formyltetrahydrofolate</name>
        <dbReference type="ChEBI" id="CHEBI:195366"/>
    </ligand>
</feature>
<feature type="active site" description="Proton donor" evidence="4">
    <location>
        <position position="110"/>
    </location>
</feature>
<comment type="function">
    <text evidence="4">Catalyzes the transfer of a formyl group from 10-formyltetrahydrofolate to 5-phospho-ribosyl-glycinamide (GAR), producing 5-phospho-ribosyl-N-formylglycinamide (FGAR) and tetrahydrofolate.</text>
</comment>
<dbReference type="SUPFAM" id="SSF53328">
    <property type="entry name" value="Formyltransferase"/>
    <property type="match status" value="1"/>
</dbReference>
<dbReference type="Proteomes" id="UP000739538">
    <property type="component" value="Unassembled WGS sequence"/>
</dbReference>
<evidence type="ECO:0000256" key="3">
    <source>
        <dbReference type="ARBA" id="ARBA00022755"/>
    </source>
</evidence>
<evidence type="ECO:0000259" key="5">
    <source>
        <dbReference type="Pfam" id="PF00551"/>
    </source>
</evidence>
<comment type="similarity">
    <text evidence="4">Belongs to the GART family.</text>
</comment>
<reference evidence="6" key="1">
    <citation type="submission" date="2020-04" db="EMBL/GenBank/DDBJ databases">
        <authorList>
            <person name="Zhang T."/>
        </authorList>
    </citation>
    <scope>NUCLEOTIDE SEQUENCE</scope>
    <source>
        <strain evidence="6">HKST-UBA02</strain>
    </source>
</reference>
<gene>
    <name evidence="4" type="primary">purN</name>
    <name evidence="6" type="ORF">KDA27_21735</name>
</gene>
<keyword evidence="2 4" id="KW-0808">Transferase</keyword>
<feature type="binding site" evidence="4">
    <location>
        <begin position="11"/>
        <end position="13"/>
    </location>
    <ligand>
        <name>N(1)-(5-phospho-beta-D-ribosyl)glycinamide</name>
        <dbReference type="ChEBI" id="CHEBI:143788"/>
    </ligand>
</feature>
<feature type="binding site" evidence="4">
    <location>
        <position position="62"/>
    </location>
    <ligand>
        <name>(6R)-10-formyltetrahydrofolate</name>
        <dbReference type="ChEBI" id="CHEBI:195366"/>
    </ligand>
</feature>
<dbReference type="GO" id="GO:0004644">
    <property type="term" value="F:phosphoribosylglycinamide formyltransferase activity"/>
    <property type="evidence" value="ECO:0007669"/>
    <property type="project" value="UniProtKB-UniRule"/>
</dbReference>
<dbReference type="HAMAP" id="MF_01930">
    <property type="entry name" value="PurN"/>
    <property type="match status" value="1"/>
</dbReference>
<dbReference type="GO" id="GO:0006189">
    <property type="term" value="P:'de novo' IMP biosynthetic process"/>
    <property type="evidence" value="ECO:0007669"/>
    <property type="project" value="UniProtKB-UniRule"/>
</dbReference>
<dbReference type="NCBIfam" id="TIGR00639">
    <property type="entry name" value="PurN"/>
    <property type="match status" value="1"/>
</dbReference>
<accession>A0A956NIL1</accession>
<reference evidence="6" key="2">
    <citation type="journal article" date="2021" name="Microbiome">
        <title>Successional dynamics and alternative stable states in a saline activated sludge microbial community over 9 years.</title>
        <authorList>
            <person name="Wang Y."/>
            <person name="Ye J."/>
            <person name="Ju F."/>
            <person name="Liu L."/>
            <person name="Boyd J.A."/>
            <person name="Deng Y."/>
            <person name="Parks D.H."/>
            <person name="Jiang X."/>
            <person name="Yin X."/>
            <person name="Woodcroft B.J."/>
            <person name="Tyson G.W."/>
            <person name="Hugenholtz P."/>
            <person name="Polz M.F."/>
            <person name="Zhang T."/>
        </authorList>
    </citation>
    <scope>NUCLEOTIDE SEQUENCE</scope>
    <source>
        <strain evidence="6">HKST-UBA02</strain>
    </source>
</reference>
<dbReference type="EC" id="2.1.2.2" evidence="4"/>
<evidence type="ECO:0000313" key="6">
    <source>
        <dbReference type="EMBL" id="MCA9758433.1"/>
    </source>
</evidence>
<comment type="catalytic activity">
    <reaction evidence="4">
        <text>N(1)-(5-phospho-beta-D-ribosyl)glycinamide + (6R)-10-formyltetrahydrofolate = N(2)-formyl-N(1)-(5-phospho-beta-D-ribosyl)glycinamide + (6S)-5,6,7,8-tetrahydrofolate + H(+)</text>
        <dbReference type="Rhea" id="RHEA:15053"/>
        <dbReference type="ChEBI" id="CHEBI:15378"/>
        <dbReference type="ChEBI" id="CHEBI:57453"/>
        <dbReference type="ChEBI" id="CHEBI:143788"/>
        <dbReference type="ChEBI" id="CHEBI:147286"/>
        <dbReference type="ChEBI" id="CHEBI:195366"/>
        <dbReference type="EC" id="2.1.2.2"/>
    </reaction>
</comment>
<comment type="pathway">
    <text evidence="1 4">Purine metabolism; IMP biosynthesis via de novo pathway; N(2)-formyl-N(1)-(5-phospho-D-ribosyl)glycinamide from N(1)-(5-phospho-D-ribosyl)glycinamide (10-formyl THF route): step 1/1.</text>
</comment>
<comment type="caution">
    <text evidence="6">The sequence shown here is derived from an EMBL/GenBank/DDBJ whole genome shotgun (WGS) entry which is preliminary data.</text>
</comment>
<evidence type="ECO:0000256" key="4">
    <source>
        <dbReference type="HAMAP-Rule" id="MF_01930"/>
    </source>
</evidence>
<keyword evidence="3 4" id="KW-0658">Purine biosynthesis</keyword>
<dbReference type="InterPro" id="IPR002376">
    <property type="entry name" value="Formyl_transf_N"/>
</dbReference>
<proteinExistence type="inferred from homology"/>
<dbReference type="CDD" id="cd08645">
    <property type="entry name" value="FMT_core_GART"/>
    <property type="match status" value="1"/>
</dbReference>
<feature type="binding site" evidence="4">
    <location>
        <begin position="91"/>
        <end position="94"/>
    </location>
    <ligand>
        <name>(6R)-10-formyltetrahydrofolate</name>
        <dbReference type="ChEBI" id="CHEBI:195366"/>
    </ligand>
</feature>
<evidence type="ECO:0000313" key="7">
    <source>
        <dbReference type="Proteomes" id="UP000739538"/>
    </source>
</evidence>
<dbReference type="Gene3D" id="3.40.50.170">
    <property type="entry name" value="Formyl transferase, N-terminal domain"/>
    <property type="match status" value="1"/>
</dbReference>
<protein>
    <recommendedName>
        <fullName evidence="4">Phosphoribosylglycinamide formyltransferase</fullName>
        <ecNumber evidence="4">2.1.2.2</ecNumber>
    </recommendedName>
    <alternativeName>
        <fullName evidence="4">5'-phosphoribosylglycinamide transformylase</fullName>
    </alternativeName>
    <alternativeName>
        <fullName evidence="4">GAR transformylase</fullName>
        <shortName evidence="4">GART</shortName>
    </alternativeName>
</protein>
<dbReference type="InterPro" id="IPR036477">
    <property type="entry name" value="Formyl_transf_N_sf"/>
</dbReference>
<organism evidence="6 7">
    <name type="scientific">Eiseniibacteriota bacterium</name>
    <dbReference type="NCBI Taxonomy" id="2212470"/>
    <lineage>
        <taxon>Bacteria</taxon>
        <taxon>Candidatus Eiseniibacteriota</taxon>
    </lineage>
</organism>
<evidence type="ECO:0000256" key="1">
    <source>
        <dbReference type="ARBA" id="ARBA00005054"/>
    </source>
</evidence>
<dbReference type="EMBL" id="JAGQHS010000173">
    <property type="protein sequence ID" value="MCA9758433.1"/>
    <property type="molecule type" value="Genomic_DNA"/>
</dbReference>
<dbReference type="PANTHER" id="PTHR43369:SF2">
    <property type="entry name" value="PHOSPHORIBOSYLGLYCINAMIDE FORMYLTRANSFERASE"/>
    <property type="match status" value="1"/>
</dbReference>
<name>A0A956NIL1_UNCEI</name>
<dbReference type="AlphaFoldDB" id="A0A956NIL1"/>
<dbReference type="Pfam" id="PF00551">
    <property type="entry name" value="Formyl_trans_N"/>
    <property type="match status" value="1"/>
</dbReference>
<dbReference type="GO" id="GO:0005829">
    <property type="term" value="C:cytosol"/>
    <property type="evidence" value="ECO:0007669"/>
    <property type="project" value="TreeGrafter"/>
</dbReference>
<dbReference type="InterPro" id="IPR004607">
    <property type="entry name" value="GART"/>
</dbReference>
<dbReference type="PANTHER" id="PTHR43369">
    <property type="entry name" value="PHOSPHORIBOSYLGLYCINAMIDE FORMYLTRANSFERASE"/>
    <property type="match status" value="1"/>
</dbReference>
<feature type="site" description="Raises pKa of active site His" evidence="4">
    <location>
        <position position="146"/>
    </location>
</feature>